<protein>
    <recommendedName>
        <fullName evidence="3">DUF4288 domain-containing protein</fullName>
    </recommendedName>
</protein>
<gene>
    <name evidence="1" type="ORF">KDW_26200</name>
</gene>
<dbReference type="InterPro" id="IPR025630">
    <property type="entry name" value="DUF4288"/>
</dbReference>
<dbReference type="Pfam" id="PF14119">
    <property type="entry name" value="DUF4288"/>
    <property type="match status" value="1"/>
</dbReference>
<dbReference type="EMBL" id="BKZW01000001">
    <property type="protein sequence ID" value="GER88458.1"/>
    <property type="molecule type" value="Genomic_DNA"/>
</dbReference>
<proteinExistence type="predicted"/>
<dbReference type="Proteomes" id="UP000326912">
    <property type="component" value="Unassembled WGS sequence"/>
</dbReference>
<evidence type="ECO:0000313" key="1">
    <source>
        <dbReference type="EMBL" id="GER88458.1"/>
    </source>
</evidence>
<reference evidence="1 2" key="1">
    <citation type="submission" date="2019-10" db="EMBL/GenBank/DDBJ databases">
        <title>Dictyobacter vulcani sp. nov., within the class Ktedonobacteria, isolated from soil of volcanic Mt. Zao.</title>
        <authorList>
            <person name="Zheng Y."/>
            <person name="Wang C.M."/>
            <person name="Sakai Y."/>
            <person name="Abe K."/>
            <person name="Yokota A."/>
            <person name="Yabe S."/>
        </authorList>
    </citation>
    <scope>NUCLEOTIDE SEQUENCE [LARGE SCALE GENOMIC DNA]</scope>
    <source>
        <strain evidence="1 2">W12</strain>
    </source>
</reference>
<name>A0A5J4KFZ7_9CHLR</name>
<keyword evidence="2" id="KW-1185">Reference proteome</keyword>
<dbReference type="AlphaFoldDB" id="A0A5J4KFZ7"/>
<organism evidence="1 2">
    <name type="scientific">Dictyobacter vulcani</name>
    <dbReference type="NCBI Taxonomy" id="2607529"/>
    <lineage>
        <taxon>Bacteria</taxon>
        <taxon>Bacillati</taxon>
        <taxon>Chloroflexota</taxon>
        <taxon>Ktedonobacteria</taxon>
        <taxon>Ktedonobacterales</taxon>
        <taxon>Dictyobacteraceae</taxon>
        <taxon>Dictyobacter</taxon>
    </lineage>
</organism>
<evidence type="ECO:0008006" key="3">
    <source>
        <dbReference type="Google" id="ProtNLM"/>
    </source>
</evidence>
<evidence type="ECO:0000313" key="2">
    <source>
        <dbReference type="Proteomes" id="UP000326912"/>
    </source>
</evidence>
<comment type="caution">
    <text evidence="1">The sequence shown here is derived from an EMBL/GenBank/DDBJ whole genome shotgun (WGS) entry which is preliminary data.</text>
</comment>
<dbReference type="RefSeq" id="WP_162005196.1">
    <property type="nucleotide sequence ID" value="NZ_BKZW01000001.1"/>
</dbReference>
<accession>A0A5J4KFZ7</accession>
<sequence>MPEGRGTRTIEVMAYIPDNVKWYLAELVEEIKVEGDNENIVHNNLVLIRADSPEEAYTKALAKGQRLNDTYENVDGKKVQATFRGISDLNAILDDLEDGAEIAYEEMTDVSEDEIAEMLPEKDQLGIFQPDEADDVDVHRPDFSNSAVEEAMRIIRKSERDK</sequence>